<evidence type="ECO:0000313" key="7">
    <source>
        <dbReference type="Proteomes" id="UP000315103"/>
    </source>
</evidence>
<dbReference type="OrthoDB" id="9813659at2"/>
<feature type="binding site" evidence="5">
    <location>
        <position position="210"/>
    </location>
    <ligand>
        <name>3-dehydroquinate</name>
        <dbReference type="ChEBI" id="CHEBI:32364"/>
    </ligand>
</feature>
<dbReference type="GO" id="GO:0003855">
    <property type="term" value="F:3-dehydroquinate dehydratase activity"/>
    <property type="evidence" value="ECO:0007669"/>
    <property type="project" value="UniProtKB-UniRule"/>
</dbReference>
<dbReference type="SUPFAM" id="SSF51569">
    <property type="entry name" value="Aldolase"/>
    <property type="match status" value="1"/>
</dbReference>
<keyword evidence="2 5" id="KW-0057">Aromatic amino acid biosynthesis</keyword>
<dbReference type="InterPro" id="IPR013785">
    <property type="entry name" value="Aldolase_TIM"/>
</dbReference>
<dbReference type="CDD" id="cd00502">
    <property type="entry name" value="DHQase_I"/>
    <property type="match status" value="1"/>
</dbReference>
<evidence type="ECO:0000256" key="3">
    <source>
        <dbReference type="ARBA" id="ARBA00023239"/>
    </source>
</evidence>
<keyword evidence="3 5" id="KW-0456">Lyase</keyword>
<name>A0A558AWR4_9STAP</name>
<comment type="subunit">
    <text evidence="5">Homodimer.</text>
</comment>
<feature type="active site" description="Schiff-base intermediate with substrate" evidence="5">
    <location>
        <position position="168"/>
    </location>
</feature>
<dbReference type="InterPro" id="IPR001381">
    <property type="entry name" value="DHquinase_I"/>
</dbReference>
<dbReference type="AlphaFoldDB" id="A0A558AWR4"/>
<dbReference type="Pfam" id="PF01487">
    <property type="entry name" value="DHquinase_I"/>
    <property type="match status" value="1"/>
</dbReference>
<dbReference type="GO" id="GO:0009073">
    <property type="term" value="P:aromatic amino acid family biosynthetic process"/>
    <property type="evidence" value="ECO:0007669"/>
    <property type="project" value="UniProtKB-KW"/>
</dbReference>
<dbReference type="UniPathway" id="UPA00053">
    <property type="reaction ID" value="UER00086"/>
</dbReference>
<evidence type="ECO:0000256" key="1">
    <source>
        <dbReference type="ARBA" id="ARBA00001864"/>
    </source>
</evidence>
<dbReference type="Proteomes" id="UP000315103">
    <property type="component" value="Unassembled WGS sequence"/>
</dbReference>
<dbReference type="GO" id="GO:0009423">
    <property type="term" value="P:chorismate biosynthetic process"/>
    <property type="evidence" value="ECO:0007669"/>
    <property type="project" value="UniProtKB-UniRule"/>
</dbReference>
<comment type="function">
    <text evidence="5">Involved in the third step of the chorismate pathway, which leads to the biosynthesis of aromatic amino acids. Catalyzes the cis-dehydration of 3-dehydroquinate (DHQ) and introduces the first double bond of the aromatic ring to yield 3-dehydroshikimate.</text>
</comment>
<evidence type="ECO:0000256" key="5">
    <source>
        <dbReference type="HAMAP-Rule" id="MF_00214"/>
    </source>
</evidence>
<comment type="similarity">
    <text evidence="5">Belongs to the type-I 3-dehydroquinase family.</text>
</comment>
<dbReference type="EMBL" id="VMSJ01000001">
    <property type="protein sequence ID" value="TVT28706.1"/>
    <property type="molecule type" value="Genomic_DNA"/>
</dbReference>
<dbReference type="GO" id="GO:0008652">
    <property type="term" value="P:amino acid biosynthetic process"/>
    <property type="evidence" value="ECO:0007669"/>
    <property type="project" value="UniProtKB-KW"/>
</dbReference>
<comment type="caution">
    <text evidence="6">The sequence shown here is derived from an EMBL/GenBank/DDBJ whole genome shotgun (WGS) entry which is preliminary data.</text>
</comment>
<dbReference type="NCBIfam" id="TIGR01093">
    <property type="entry name" value="aroD"/>
    <property type="match status" value="1"/>
</dbReference>
<keyword evidence="7" id="KW-1185">Reference proteome</keyword>
<comment type="caution">
    <text evidence="5">Lacks conserved residue(s) required for the propagation of feature annotation.</text>
</comment>
<dbReference type="PANTHER" id="PTHR43699">
    <property type="entry name" value="3-DEHYDROQUINATE DEHYDRATASE"/>
    <property type="match status" value="1"/>
</dbReference>
<evidence type="ECO:0000256" key="4">
    <source>
        <dbReference type="ARBA" id="ARBA00023270"/>
    </source>
</evidence>
<dbReference type="PANTHER" id="PTHR43699:SF1">
    <property type="entry name" value="3-DEHYDROQUINATE DEHYDRATASE"/>
    <property type="match status" value="1"/>
</dbReference>
<dbReference type="InterPro" id="IPR050146">
    <property type="entry name" value="Type-I_3-dehydroquinase"/>
</dbReference>
<protein>
    <recommendedName>
        <fullName evidence="5">3-dehydroquinate dehydratase</fullName>
        <shortName evidence="5">3-dehydroquinase</shortName>
        <ecNumber evidence="5">4.2.1.10</ecNumber>
    </recommendedName>
    <alternativeName>
        <fullName evidence="5">Type I DHQase</fullName>
    </alternativeName>
    <alternativeName>
        <fullName evidence="5">Type I dehydroquinase</fullName>
        <shortName evidence="5">DHQ1</shortName>
    </alternativeName>
</protein>
<sequence>MNVKGVDIGSGQPKVVVSFSNHSKETVDEEIQGVLDNPSAVDVIEIRSDAFDALSHEAHLALVNHIIESLKDYPILYTYRTQSEGGKGQKTAVEYESLLNSVLDECDIQLIDVEFFMYEDIVDALIEKAKRKGVLVVLSQHDFRDTPDFDEIMATYKDMNERGGDILKLAYNPADGRDVLSILTAVHDARQQLKCQVVGISMGELGKITRVAGGVFGSCLTYGYISHKAAPGQFHVQDLKNNLKIFE</sequence>
<feature type="binding site" evidence="5">
    <location>
        <position position="80"/>
    </location>
    <ligand>
        <name>3-dehydroquinate</name>
        <dbReference type="ChEBI" id="CHEBI:32364"/>
    </ligand>
</feature>
<feature type="binding site" evidence="5">
    <location>
        <position position="18"/>
    </location>
    <ligand>
        <name>3-dehydroquinate</name>
        <dbReference type="ChEBI" id="CHEBI:32364"/>
    </ligand>
</feature>
<comment type="catalytic activity">
    <reaction evidence="1 5">
        <text>3-dehydroquinate = 3-dehydroshikimate + H2O</text>
        <dbReference type="Rhea" id="RHEA:21096"/>
        <dbReference type="ChEBI" id="CHEBI:15377"/>
        <dbReference type="ChEBI" id="CHEBI:16630"/>
        <dbReference type="ChEBI" id="CHEBI:32364"/>
        <dbReference type="EC" id="4.2.1.10"/>
    </reaction>
</comment>
<evidence type="ECO:0000313" key="6">
    <source>
        <dbReference type="EMBL" id="TVT28706.1"/>
    </source>
</evidence>
<dbReference type="Gene3D" id="3.20.20.70">
    <property type="entry name" value="Aldolase class I"/>
    <property type="match status" value="1"/>
</dbReference>
<evidence type="ECO:0000256" key="2">
    <source>
        <dbReference type="ARBA" id="ARBA00023141"/>
    </source>
</evidence>
<keyword evidence="5" id="KW-0028">Amino-acid biosynthesis</keyword>
<organism evidence="6 7">
    <name type="scientific">Salinicoccus cyprini</name>
    <dbReference type="NCBI Taxonomy" id="2493691"/>
    <lineage>
        <taxon>Bacteria</taxon>
        <taxon>Bacillati</taxon>
        <taxon>Bacillota</taxon>
        <taxon>Bacilli</taxon>
        <taxon>Bacillales</taxon>
        <taxon>Staphylococcaceae</taxon>
        <taxon>Salinicoccus</taxon>
    </lineage>
</organism>
<proteinExistence type="inferred from homology"/>
<dbReference type="FunFam" id="3.20.20.70:FF:000047">
    <property type="entry name" value="3-dehydroquinate dehydratase"/>
    <property type="match status" value="1"/>
</dbReference>
<keyword evidence="4 5" id="KW-0704">Schiff base</keyword>
<dbReference type="EC" id="4.2.1.10" evidence="5"/>
<dbReference type="RefSeq" id="WP_145283978.1">
    <property type="nucleotide sequence ID" value="NZ_VMSJ01000001.1"/>
</dbReference>
<reference evidence="6 7" key="1">
    <citation type="submission" date="2019-07" db="EMBL/GenBank/DDBJ databases">
        <title>Salinicoccus cyprini sp. nov., isolated from gastro-intestinal tract of mirror carp, Cyprinus carpio var. specularis, collected from Gobind Sagar Reservoir, Himachal Pradesh, India.</title>
        <authorList>
            <person name="Talwar C."/>
            <person name="Singh A.K."/>
            <person name="Lal R."/>
            <person name="Negi R.K."/>
        </authorList>
    </citation>
    <scope>NUCLEOTIDE SEQUENCE [LARGE SCALE GENOMIC DNA]</scope>
    <source>
        <strain evidence="6 7">CT19</strain>
    </source>
</reference>
<feature type="binding site" evidence="5">
    <location>
        <begin position="45"/>
        <end position="47"/>
    </location>
    <ligand>
        <name>3-dehydroquinate</name>
        <dbReference type="ChEBI" id="CHEBI:32364"/>
    </ligand>
</feature>
<comment type="pathway">
    <text evidence="5">Metabolic intermediate biosynthesis; chorismate biosynthesis; chorismate from D-erythrose 4-phosphate and phosphoenolpyruvate: step 3/7.</text>
</comment>
<dbReference type="HAMAP" id="MF_00214">
    <property type="entry name" value="AroD"/>
    <property type="match status" value="1"/>
</dbReference>
<dbReference type="GO" id="GO:0046279">
    <property type="term" value="P:3,4-dihydroxybenzoate biosynthetic process"/>
    <property type="evidence" value="ECO:0007669"/>
    <property type="project" value="TreeGrafter"/>
</dbReference>
<gene>
    <name evidence="5 6" type="primary">aroD</name>
    <name evidence="6" type="ORF">FO441_00035</name>
</gene>
<feature type="binding site" evidence="5">
    <location>
        <position position="233"/>
    </location>
    <ligand>
        <name>3-dehydroquinate</name>
        <dbReference type="ChEBI" id="CHEBI:32364"/>
    </ligand>
</feature>
<accession>A0A558AWR4</accession>
<feature type="active site" description="Proton donor/acceptor" evidence="5">
    <location>
        <position position="141"/>
    </location>
</feature>